<dbReference type="RefSeq" id="WP_274923988.1">
    <property type="nucleotide sequence ID" value="NZ_JAKELO010000002.1"/>
</dbReference>
<feature type="domain" description="Transketolase N-terminal" evidence="1">
    <location>
        <begin position="1"/>
        <end position="229"/>
    </location>
</feature>
<dbReference type="Pfam" id="PF00456">
    <property type="entry name" value="Transketolase_N"/>
    <property type="match status" value="1"/>
</dbReference>
<sequence>MIEIMATLYGGILRFDPKNPEWDGRDRFILSKGHGVLAYYTALAEAGFFPKDELLKFEVNGECLPGHPILNMEKGIECSTGSLGMGLPFGAGLALAGKMQKKSYRTYVLVGDGECDEGSIWECAMFASHYHLSNLIAIVDSNKLQYDGPCCEIMNLDNFKAKWESFGWDVTEVDGHNVKELYDAFSVCSHSSNGKPQVIIADTVKGKGVSFMENNKEWHHSTLSQKQYDLAMQEIRSGE</sequence>
<keyword evidence="3" id="KW-1185">Reference proteome</keyword>
<comment type="caution">
    <text evidence="2">The sequence shown here is derived from an EMBL/GenBank/DDBJ whole genome shotgun (WGS) entry which is preliminary data.</text>
</comment>
<dbReference type="PANTHER" id="PTHR47514">
    <property type="entry name" value="TRANSKETOLASE N-TERMINAL SECTION-RELATED"/>
    <property type="match status" value="1"/>
</dbReference>
<reference evidence="2" key="1">
    <citation type="submission" date="2022-01" db="EMBL/GenBank/DDBJ databases">
        <title>Draft genome of Methanogenium marinum DSM 15558.</title>
        <authorList>
            <person name="Chen S.-C."/>
            <person name="You Y.-T."/>
        </authorList>
    </citation>
    <scope>NUCLEOTIDE SEQUENCE</scope>
    <source>
        <strain evidence="2">DSM 15558</strain>
    </source>
</reference>
<gene>
    <name evidence="2" type="ORF">L0665_01675</name>
</gene>
<dbReference type="InterPro" id="IPR005474">
    <property type="entry name" value="Transketolase_N"/>
</dbReference>
<accession>A0A9Q4PUV9</accession>
<protein>
    <submittedName>
        <fullName evidence="2">Transketolase</fullName>
    </submittedName>
</protein>
<evidence type="ECO:0000313" key="2">
    <source>
        <dbReference type="EMBL" id="MDE4907330.1"/>
    </source>
</evidence>
<dbReference type="PANTHER" id="PTHR47514:SF2">
    <property type="entry name" value="TRANSKETOLASE"/>
    <property type="match status" value="1"/>
</dbReference>
<dbReference type="AlphaFoldDB" id="A0A9Q4PUV9"/>
<name>A0A9Q4PUV9_9EURY</name>
<dbReference type="InterPro" id="IPR029061">
    <property type="entry name" value="THDP-binding"/>
</dbReference>
<proteinExistence type="predicted"/>
<dbReference type="Proteomes" id="UP001143747">
    <property type="component" value="Unassembled WGS sequence"/>
</dbReference>
<evidence type="ECO:0000313" key="3">
    <source>
        <dbReference type="Proteomes" id="UP001143747"/>
    </source>
</evidence>
<dbReference type="Gene3D" id="3.40.50.970">
    <property type="match status" value="1"/>
</dbReference>
<evidence type="ECO:0000259" key="1">
    <source>
        <dbReference type="Pfam" id="PF00456"/>
    </source>
</evidence>
<dbReference type="GO" id="GO:0006082">
    <property type="term" value="P:organic acid metabolic process"/>
    <property type="evidence" value="ECO:0007669"/>
    <property type="project" value="UniProtKB-ARBA"/>
</dbReference>
<dbReference type="SUPFAM" id="SSF52518">
    <property type="entry name" value="Thiamin diphosphate-binding fold (THDP-binding)"/>
    <property type="match status" value="1"/>
</dbReference>
<dbReference type="EMBL" id="JAKELO010000002">
    <property type="protein sequence ID" value="MDE4907330.1"/>
    <property type="molecule type" value="Genomic_DNA"/>
</dbReference>
<dbReference type="CDD" id="cd02012">
    <property type="entry name" value="TPP_TK"/>
    <property type="match status" value="1"/>
</dbReference>
<dbReference type="GO" id="GO:0044272">
    <property type="term" value="P:sulfur compound biosynthetic process"/>
    <property type="evidence" value="ECO:0007669"/>
    <property type="project" value="UniProtKB-ARBA"/>
</dbReference>
<organism evidence="2 3">
    <name type="scientific">Methanogenium marinum</name>
    <dbReference type="NCBI Taxonomy" id="348610"/>
    <lineage>
        <taxon>Archaea</taxon>
        <taxon>Methanobacteriati</taxon>
        <taxon>Methanobacteriota</taxon>
        <taxon>Stenosarchaea group</taxon>
        <taxon>Methanomicrobia</taxon>
        <taxon>Methanomicrobiales</taxon>
        <taxon>Methanomicrobiaceae</taxon>
        <taxon>Methanogenium</taxon>
    </lineage>
</organism>